<organism evidence="1 2">
    <name type="scientific">Stutzerimonas stutzeri</name>
    <name type="common">Pseudomonas stutzeri</name>
    <dbReference type="NCBI Taxonomy" id="316"/>
    <lineage>
        <taxon>Bacteria</taxon>
        <taxon>Pseudomonadati</taxon>
        <taxon>Pseudomonadota</taxon>
        <taxon>Gammaproteobacteria</taxon>
        <taxon>Pseudomonadales</taxon>
        <taxon>Pseudomonadaceae</taxon>
        <taxon>Stutzerimonas</taxon>
    </lineage>
</organism>
<gene>
    <name evidence="1" type="ORF">CXK99_21150</name>
</gene>
<protein>
    <submittedName>
        <fullName evidence="1">Uncharacterized protein</fullName>
    </submittedName>
</protein>
<dbReference type="RefSeq" id="WP_102821678.1">
    <property type="nucleotide sequence ID" value="NZ_JAMOHR010000029.1"/>
</dbReference>
<proteinExistence type="predicted"/>
<sequence>MNARVDDANPMEKPLIDIAIESWRFSRLFGKVVSKLHASESGRYINQLRYFQKKVEESLDSGGLKLVNVEGQPYDAGMAASALNLGDFGPDDVLLVDQMVEPIIMGPNGLRKQGTVMLRKVEA</sequence>
<reference evidence="1 2" key="1">
    <citation type="submission" date="2018-01" db="EMBL/GenBank/DDBJ databases">
        <title>Denitrification phenotypes of diverse strains of Pseudomonas stutzeri.</title>
        <authorList>
            <person name="Milligan D.A."/>
            <person name="Bergaust L."/>
            <person name="Bakken L.R."/>
            <person name="Frostegard A."/>
        </authorList>
    </citation>
    <scope>NUCLEOTIDE SEQUENCE [LARGE SCALE GENOMIC DNA]</scope>
    <source>
        <strain evidence="1 2">CCUG 44592</strain>
    </source>
</reference>
<dbReference type="AlphaFoldDB" id="A0A2N8R8X0"/>
<dbReference type="EMBL" id="POUM01000027">
    <property type="protein sequence ID" value="PNF57531.1"/>
    <property type="molecule type" value="Genomic_DNA"/>
</dbReference>
<name>A0A2N8R8X0_STUST</name>
<accession>A0A2N8R8X0</accession>
<comment type="caution">
    <text evidence="1">The sequence shown here is derived from an EMBL/GenBank/DDBJ whole genome shotgun (WGS) entry which is preliminary data.</text>
</comment>
<dbReference type="Proteomes" id="UP000236003">
    <property type="component" value="Unassembled WGS sequence"/>
</dbReference>
<evidence type="ECO:0000313" key="2">
    <source>
        <dbReference type="Proteomes" id="UP000236003"/>
    </source>
</evidence>
<evidence type="ECO:0000313" key="1">
    <source>
        <dbReference type="EMBL" id="PNF57531.1"/>
    </source>
</evidence>